<organism evidence="4 5">
    <name type="scientific">Methanohalobium evestigatum (strain ATCC BAA-1072 / DSM 3721 / NBRC 107634 / OCM 161 / Z-7303)</name>
    <dbReference type="NCBI Taxonomy" id="644295"/>
    <lineage>
        <taxon>Archaea</taxon>
        <taxon>Methanobacteriati</taxon>
        <taxon>Methanobacteriota</taxon>
        <taxon>Stenosarchaea group</taxon>
        <taxon>Methanomicrobia</taxon>
        <taxon>Methanosarcinales</taxon>
        <taxon>Methanosarcinaceae</taxon>
        <taxon>Methanohalobium</taxon>
    </lineage>
</organism>
<dbReference type="PANTHER" id="PTHR12686:SF8">
    <property type="entry name" value="EXOSOME COMPLEX COMPONENT CSL4"/>
    <property type="match status" value="1"/>
</dbReference>
<dbReference type="HAMAP" id="MF_00975">
    <property type="entry name" value="Exosome_Csl4"/>
    <property type="match status" value="1"/>
</dbReference>
<dbReference type="RefSeq" id="WP_013194781.1">
    <property type="nucleotide sequence ID" value="NC_014253.1"/>
</dbReference>
<dbReference type="Proteomes" id="UP000000391">
    <property type="component" value="Chromosome"/>
</dbReference>
<dbReference type="PANTHER" id="PTHR12686">
    <property type="entry name" value="3'-5' EXORIBONUCLEASE CSL4-RELATED"/>
    <property type="match status" value="1"/>
</dbReference>
<evidence type="ECO:0000256" key="2">
    <source>
        <dbReference type="HAMAP-Rule" id="MF_00975"/>
    </source>
</evidence>
<name>D7E9E4_METEZ</name>
<dbReference type="EMBL" id="CP002069">
    <property type="protein sequence ID" value="ADI74216.1"/>
    <property type="molecule type" value="Genomic_DNA"/>
</dbReference>
<comment type="function">
    <text evidence="2">Non-catalytic component of the exosome, which is a complex involved in RNA degradation. Increases the RNA binding and the efficiency of RNA degradation. Helpful for the interaction of the exosome with A-poor RNAs.</text>
</comment>
<dbReference type="GO" id="GO:0005737">
    <property type="term" value="C:cytoplasm"/>
    <property type="evidence" value="ECO:0007669"/>
    <property type="project" value="UniProtKB-SubCell"/>
</dbReference>
<dbReference type="KEGG" id="mev:Metev_1358"/>
<dbReference type="Gene3D" id="2.40.50.140">
    <property type="entry name" value="Nucleic acid-binding proteins"/>
    <property type="match status" value="1"/>
</dbReference>
<evidence type="ECO:0000259" key="3">
    <source>
        <dbReference type="Pfam" id="PF14382"/>
    </source>
</evidence>
<dbReference type="AlphaFoldDB" id="D7E9E4"/>
<dbReference type="NCBIfam" id="NF034126">
    <property type="entry name" value="PRK09521.1"/>
    <property type="match status" value="1"/>
</dbReference>
<dbReference type="GO" id="GO:0006401">
    <property type="term" value="P:RNA catabolic process"/>
    <property type="evidence" value="ECO:0007669"/>
    <property type="project" value="UniProtKB-UniRule"/>
</dbReference>
<dbReference type="Pfam" id="PF14382">
    <property type="entry name" value="ECR1_N"/>
    <property type="match status" value="1"/>
</dbReference>
<dbReference type="HOGENOM" id="CLU_067135_1_0_2"/>
<reference evidence="4 5" key="1">
    <citation type="submission" date="2010-06" db="EMBL/GenBank/DDBJ databases">
        <title>Complete sequence chromosome of Methanohalobium evestigatum Z-7303.</title>
        <authorList>
            <consortium name="US DOE Joint Genome Institute"/>
            <person name="Lucas S."/>
            <person name="Copeland A."/>
            <person name="Lapidus A."/>
            <person name="Cheng J.-F."/>
            <person name="Bruce D."/>
            <person name="Goodwin L."/>
            <person name="Pitluck S."/>
            <person name="Saunders E."/>
            <person name="Detter J.C."/>
            <person name="Han C."/>
            <person name="Tapia R."/>
            <person name="Land M."/>
            <person name="Hauser L."/>
            <person name="Kyrpides N."/>
            <person name="Mikhailova N."/>
            <person name="Sieprawska-Lupa M."/>
            <person name="Whitman W.B."/>
            <person name="Anderson I."/>
            <person name="Woyke T."/>
        </authorList>
    </citation>
    <scope>NUCLEOTIDE SEQUENCE [LARGE SCALE GENOMIC DNA]</scope>
    <source>
        <strain evidence="5">ATCC BAA-1072 / DSM 3721 / NBRC 107634 / OCM 161 / Z-7303</strain>
    </source>
</reference>
<comment type="similarity">
    <text evidence="2">Belongs to the CSL4 family.</text>
</comment>
<gene>
    <name evidence="2" type="primary">csl4</name>
    <name evidence="4" type="ordered locus">Metev_1358</name>
</gene>
<dbReference type="SUPFAM" id="SSF50249">
    <property type="entry name" value="Nucleic acid-binding proteins"/>
    <property type="match status" value="1"/>
</dbReference>
<dbReference type="OrthoDB" id="6768at2157"/>
<proteinExistence type="inferred from homology"/>
<accession>D7E9E4</accession>
<dbReference type="InterPro" id="IPR030850">
    <property type="entry name" value="Exosome_Csl4_arc"/>
</dbReference>
<protein>
    <recommendedName>
        <fullName evidence="2">Exosome complex component Csl4</fullName>
    </recommendedName>
</protein>
<keyword evidence="2" id="KW-0862">Zinc</keyword>
<keyword evidence="2" id="KW-0963">Cytoplasm</keyword>
<dbReference type="InterPro" id="IPR039771">
    <property type="entry name" value="Csl4"/>
</dbReference>
<keyword evidence="1 2" id="KW-0271">Exosome</keyword>
<feature type="binding site" evidence="2">
    <location>
        <position position="163"/>
    </location>
    <ligand>
        <name>Zn(2+)</name>
        <dbReference type="ChEBI" id="CHEBI:29105"/>
    </ligand>
</feature>
<dbReference type="SUPFAM" id="SSF110324">
    <property type="entry name" value="Ribosomal L27 protein-like"/>
    <property type="match status" value="1"/>
</dbReference>
<dbReference type="InterPro" id="IPR025721">
    <property type="entry name" value="Exosome_cplx_N_dom"/>
</dbReference>
<dbReference type="GO" id="GO:0006396">
    <property type="term" value="P:RNA processing"/>
    <property type="evidence" value="ECO:0007669"/>
    <property type="project" value="InterPro"/>
</dbReference>
<evidence type="ECO:0000256" key="1">
    <source>
        <dbReference type="ARBA" id="ARBA00022835"/>
    </source>
</evidence>
<dbReference type="GO" id="GO:0000178">
    <property type="term" value="C:exosome (RNase complex)"/>
    <property type="evidence" value="ECO:0007669"/>
    <property type="project" value="UniProtKB-KW"/>
</dbReference>
<dbReference type="InterPro" id="IPR012340">
    <property type="entry name" value="NA-bd_OB-fold"/>
</dbReference>
<evidence type="ECO:0000313" key="4">
    <source>
        <dbReference type="EMBL" id="ADI74216.1"/>
    </source>
</evidence>
<comment type="subunit">
    <text evidence="2">Component of the archaeal exosome complex. Forms a trimer of Rrp4 and/or Csl4 subunits. The trimer associates with an hexameric ring-like arrangement composed of 3 Rrp41-Rrp42 heterodimers. Interacts with DnaG.</text>
</comment>
<feature type="binding site" evidence="2">
    <location>
        <position position="166"/>
    </location>
    <ligand>
        <name>Zn(2+)</name>
        <dbReference type="ChEBI" id="CHEBI:29105"/>
    </ligand>
</feature>
<feature type="binding site" evidence="2">
    <location>
        <position position="182"/>
    </location>
    <ligand>
        <name>Zn(2+)</name>
        <dbReference type="ChEBI" id="CHEBI:29105"/>
    </ligand>
</feature>
<evidence type="ECO:0000313" key="5">
    <source>
        <dbReference type="Proteomes" id="UP000000391"/>
    </source>
</evidence>
<dbReference type="STRING" id="644295.Metev_1358"/>
<feature type="domain" description="Exosome complex component N-terminal" evidence="3">
    <location>
        <begin position="18"/>
        <end position="55"/>
    </location>
</feature>
<keyword evidence="2" id="KW-0479">Metal-binding</keyword>
<keyword evidence="5" id="KW-1185">Reference proteome</keyword>
<sequence length="199" mass="21750">MTLESEESEELEDYESNFVMPGDFVGTTEEYIPGEGTYMYHGNIYSLVAGDVVVDDNSRSVSVIPNTKTPPSIKEGDIVIGGITDVRDSVAIVGLEAIKDKGEREFQESRPAAIHVSNVKDAYVKKLSDEFAPFDIVKGKIKSAKNLSLSTSEDSLGVMKAYCTNCRSAMEKDNNKLKCPNCGKTEKRKISSDYGTGII</sequence>
<dbReference type="GO" id="GO:0008270">
    <property type="term" value="F:zinc ion binding"/>
    <property type="evidence" value="ECO:0007669"/>
    <property type="project" value="UniProtKB-UniRule"/>
</dbReference>
<dbReference type="Gene3D" id="2.20.70.10">
    <property type="match status" value="1"/>
</dbReference>
<feature type="binding site" evidence="2">
    <location>
        <position position="179"/>
    </location>
    <ligand>
        <name>Zn(2+)</name>
        <dbReference type="ChEBI" id="CHEBI:29105"/>
    </ligand>
</feature>
<dbReference type="GeneID" id="9346993"/>
<comment type="subcellular location">
    <subcellularLocation>
        <location evidence="2">Cytoplasm</location>
    </subcellularLocation>
</comment>
<dbReference type="Gene3D" id="2.40.50.100">
    <property type="match status" value="1"/>
</dbReference>